<evidence type="ECO:0000313" key="3">
    <source>
        <dbReference type="Proteomes" id="UP000016933"/>
    </source>
</evidence>
<accession>N1PG74</accession>
<organism evidence="2 3">
    <name type="scientific">Dothistroma septosporum (strain NZE10 / CBS 128990)</name>
    <name type="common">Red band needle blight fungus</name>
    <name type="synonym">Mycosphaerella pini</name>
    <dbReference type="NCBI Taxonomy" id="675120"/>
    <lineage>
        <taxon>Eukaryota</taxon>
        <taxon>Fungi</taxon>
        <taxon>Dikarya</taxon>
        <taxon>Ascomycota</taxon>
        <taxon>Pezizomycotina</taxon>
        <taxon>Dothideomycetes</taxon>
        <taxon>Dothideomycetidae</taxon>
        <taxon>Mycosphaerellales</taxon>
        <taxon>Mycosphaerellaceae</taxon>
        <taxon>Dothistroma</taxon>
    </lineage>
</organism>
<dbReference type="HOGENOM" id="CLU_2722199_0_0_1"/>
<evidence type="ECO:0000256" key="1">
    <source>
        <dbReference type="SAM" id="MobiDB-lite"/>
    </source>
</evidence>
<feature type="region of interest" description="Disordered" evidence="1">
    <location>
        <begin position="1"/>
        <end position="72"/>
    </location>
</feature>
<evidence type="ECO:0000313" key="2">
    <source>
        <dbReference type="EMBL" id="EME40301.1"/>
    </source>
</evidence>
<feature type="compositionally biased region" description="Acidic residues" evidence="1">
    <location>
        <begin position="61"/>
        <end position="72"/>
    </location>
</feature>
<name>N1PG74_DOTSN</name>
<reference evidence="2 3" key="2">
    <citation type="journal article" date="2012" name="PLoS Pathog.">
        <title>Diverse lifestyles and strategies of plant pathogenesis encoded in the genomes of eighteen Dothideomycetes fungi.</title>
        <authorList>
            <person name="Ohm R.A."/>
            <person name="Feau N."/>
            <person name="Henrissat B."/>
            <person name="Schoch C.L."/>
            <person name="Horwitz B.A."/>
            <person name="Barry K.W."/>
            <person name="Condon B.J."/>
            <person name="Copeland A.C."/>
            <person name="Dhillon B."/>
            <person name="Glaser F."/>
            <person name="Hesse C.N."/>
            <person name="Kosti I."/>
            <person name="LaButti K."/>
            <person name="Lindquist E.A."/>
            <person name="Lucas S."/>
            <person name="Salamov A.A."/>
            <person name="Bradshaw R.E."/>
            <person name="Ciuffetti L."/>
            <person name="Hamelin R.C."/>
            <person name="Kema G.H.J."/>
            <person name="Lawrence C."/>
            <person name="Scott J.A."/>
            <person name="Spatafora J.W."/>
            <person name="Turgeon B.G."/>
            <person name="de Wit P.J.G.M."/>
            <person name="Zhong S."/>
            <person name="Goodwin S.B."/>
            <person name="Grigoriev I.V."/>
        </authorList>
    </citation>
    <scope>NUCLEOTIDE SEQUENCE [LARGE SCALE GENOMIC DNA]</scope>
    <source>
        <strain evidence="3">NZE10 / CBS 128990</strain>
    </source>
</reference>
<keyword evidence="3" id="KW-1185">Reference proteome</keyword>
<feature type="compositionally biased region" description="Basic and acidic residues" evidence="1">
    <location>
        <begin position="17"/>
        <end position="41"/>
    </location>
</feature>
<reference evidence="3" key="1">
    <citation type="journal article" date="2012" name="PLoS Genet.">
        <title>The genomes of the fungal plant pathogens Cladosporium fulvum and Dothistroma septosporum reveal adaptation to different hosts and lifestyles but also signatures of common ancestry.</title>
        <authorList>
            <person name="de Wit P.J.G.M."/>
            <person name="van der Burgt A."/>
            <person name="Oekmen B."/>
            <person name="Stergiopoulos I."/>
            <person name="Abd-Elsalam K.A."/>
            <person name="Aerts A.L."/>
            <person name="Bahkali A.H."/>
            <person name="Beenen H.G."/>
            <person name="Chettri P."/>
            <person name="Cox M.P."/>
            <person name="Datema E."/>
            <person name="de Vries R.P."/>
            <person name="Dhillon B."/>
            <person name="Ganley A.R."/>
            <person name="Griffiths S.A."/>
            <person name="Guo Y."/>
            <person name="Hamelin R.C."/>
            <person name="Henrissat B."/>
            <person name="Kabir M.S."/>
            <person name="Jashni M.K."/>
            <person name="Kema G."/>
            <person name="Klaubauf S."/>
            <person name="Lapidus A."/>
            <person name="Levasseur A."/>
            <person name="Lindquist E."/>
            <person name="Mehrabi R."/>
            <person name="Ohm R.A."/>
            <person name="Owen T.J."/>
            <person name="Salamov A."/>
            <person name="Schwelm A."/>
            <person name="Schijlen E."/>
            <person name="Sun H."/>
            <person name="van den Burg H.A."/>
            <person name="van Ham R.C.H.J."/>
            <person name="Zhang S."/>
            <person name="Goodwin S.B."/>
            <person name="Grigoriev I.V."/>
            <person name="Collemare J."/>
            <person name="Bradshaw R.E."/>
        </authorList>
    </citation>
    <scope>NUCLEOTIDE SEQUENCE [LARGE SCALE GENOMIC DNA]</scope>
    <source>
        <strain evidence="3">NZE10 / CBS 128990</strain>
    </source>
</reference>
<protein>
    <submittedName>
        <fullName evidence="2">Uncharacterized protein</fullName>
    </submittedName>
</protein>
<dbReference type="Proteomes" id="UP000016933">
    <property type="component" value="Unassembled WGS sequence"/>
</dbReference>
<dbReference type="OMA" id="NKKPHED"/>
<dbReference type="EMBL" id="KB446544">
    <property type="protein sequence ID" value="EME40301.1"/>
    <property type="molecule type" value="Genomic_DNA"/>
</dbReference>
<sequence>MPGANHGHQHVSAQEYQRLKEDPNAEQKDDGDFVVLSDKKAGSAGKSQKSGAQSASHASEAEQDEAEENGVP</sequence>
<dbReference type="AlphaFoldDB" id="N1PG74"/>
<gene>
    <name evidence="2" type="ORF">DOTSEDRAFT_28198</name>
</gene>
<proteinExistence type="predicted"/>
<feature type="compositionally biased region" description="Low complexity" evidence="1">
    <location>
        <begin position="42"/>
        <end position="58"/>
    </location>
</feature>